<name>A0A8S4SPP1_9NEOP</name>
<evidence type="ECO:0000313" key="2">
    <source>
        <dbReference type="Proteomes" id="UP000838756"/>
    </source>
</evidence>
<evidence type="ECO:0000313" key="1">
    <source>
        <dbReference type="EMBL" id="CAH2268904.1"/>
    </source>
</evidence>
<dbReference type="OrthoDB" id="10056949at2759"/>
<accession>A0A8S4SPP1</accession>
<dbReference type="Proteomes" id="UP000838756">
    <property type="component" value="Unassembled WGS sequence"/>
</dbReference>
<reference evidence="1" key="1">
    <citation type="submission" date="2022-03" db="EMBL/GenBank/DDBJ databases">
        <authorList>
            <person name="Lindestad O."/>
        </authorList>
    </citation>
    <scope>NUCLEOTIDE SEQUENCE</scope>
</reference>
<sequence>MGEDTKAVQLFASFSTEPKKCSRANEMCEVDPNTVVTTSSRGCRTRRLRECNGERAAASSVLLLPFSAITNPPAQRGDYGKILLSGEAFSPAVDCNRLLMMEI</sequence>
<gene>
    <name evidence="1" type="primary">jg21172</name>
    <name evidence="1" type="ORF">PAEG_LOCUS27206</name>
</gene>
<organism evidence="1 2">
    <name type="scientific">Pararge aegeria aegeria</name>
    <dbReference type="NCBI Taxonomy" id="348720"/>
    <lineage>
        <taxon>Eukaryota</taxon>
        <taxon>Metazoa</taxon>
        <taxon>Ecdysozoa</taxon>
        <taxon>Arthropoda</taxon>
        <taxon>Hexapoda</taxon>
        <taxon>Insecta</taxon>
        <taxon>Pterygota</taxon>
        <taxon>Neoptera</taxon>
        <taxon>Endopterygota</taxon>
        <taxon>Lepidoptera</taxon>
        <taxon>Glossata</taxon>
        <taxon>Ditrysia</taxon>
        <taxon>Papilionoidea</taxon>
        <taxon>Nymphalidae</taxon>
        <taxon>Satyrinae</taxon>
        <taxon>Satyrini</taxon>
        <taxon>Parargina</taxon>
        <taxon>Pararge</taxon>
    </lineage>
</organism>
<protein>
    <submittedName>
        <fullName evidence="1">Jg21172 protein</fullName>
    </submittedName>
</protein>
<dbReference type="EMBL" id="CAKXAJ010026482">
    <property type="protein sequence ID" value="CAH2268904.1"/>
    <property type="molecule type" value="Genomic_DNA"/>
</dbReference>
<dbReference type="AlphaFoldDB" id="A0A8S4SPP1"/>
<comment type="caution">
    <text evidence="1">The sequence shown here is derived from an EMBL/GenBank/DDBJ whole genome shotgun (WGS) entry which is preliminary data.</text>
</comment>
<proteinExistence type="predicted"/>
<keyword evidence="2" id="KW-1185">Reference proteome</keyword>